<name>A0A6C0JBF3_9ZZZZ</name>
<sequence length="308" mass="34391">MLTYKKCLSVATKRNKKETLKLCPRGYCTAKSKYNVYPSAYANGYAVSVCKGTKPDYVGKTYNSYKALGKSKEPVNSDLSRWYKEEWVNVCEKGTGPGGYAVCGSGKGVSHSEKYPYCRPYNKLPGTTVMSVDELTHSELEKMCISKRSIKQGINGKPSRVYIRQQLQKGGGIELITIPHSVKTYAREGLVLKSMGYKGGTETGWNRGKQLSGENIDVASLADMRTWFARHGPDAINNGTSYPGYLKWVDAGSPRTGDNKNDYRGAVSWLLWGGDSAYKWLKTPKIRKLLTDNFPNRKISTKENNLRQ</sequence>
<evidence type="ECO:0000259" key="1">
    <source>
        <dbReference type="Pfam" id="PF19197"/>
    </source>
</evidence>
<protein>
    <recommendedName>
        <fullName evidence="1">DUF5872 domain-containing protein</fullName>
    </recommendedName>
</protein>
<organism evidence="2">
    <name type="scientific">viral metagenome</name>
    <dbReference type="NCBI Taxonomy" id="1070528"/>
    <lineage>
        <taxon>unclassified sequences</taxon>
        <taxon>metagenomes</taxon>
        <taxon>organismal metagenomes</taxon>
    </lineage>
</organism>
<feature type="domain" description="DUF5872" evidence="1">
    <location>
        <begin position="30"/>
        <end position="151"/>
    </location>
</feature>
<accession>A0A6C0JBF3</accession>
<proteinExistence type="predicted"/>
<dbReference type="AlphaFoldDB" id="A0A6C0JBF3"/>
<dbReference type="InterPro" id="IPR043803">
    <property type="entry name" value="DUF5872"/>
</dbReference>
<dbReference type="EMBL" id="MN740331">
    <property type="protein sequence ID" value="QHU00944.1"/>
    <property type="molecule type" value="Genomic_DNA"/>
</dbReference>
<reference evidence="2" key="1">
    <citation type="journal article" date="2020" name="Nature">
        <title>Giant virus diversity and host interactions through global metagenomics.</title>
        <authorList>
            <person name="Schulz F."/>
            <person name="Roux S."/>
            <person name="Paez-Espino D."/>
            <person name="Jungbluth S."/>
            <person name="Walsh D.A."/>
            <person name="Denef V.J."/>
            <person name="McMahon K.D."/>
            <person name="Konstantinidis K.T."/>
            <person name="Eloe-Fadrosh E.A."/>
            <person name="Kyrpides N.C."/>
            <person name="Woyke T."/>
        </authorList>
    </citation>
    <scope>NUCLEOTIDE SEQUENCE</scope>
    <source>
        <strain evidence="2">GVMAG-M-3300025860-20</strain>
    </source>
</reference>
<evidence type="ECO:0000313" key="2">
    <source>
        <dbReference type="EMBL" id="QHU00944.1"/>
    </source>
</evidence>
<dbReference type="Pfam" id="PF19197">
    <property type="entry name" value="DUF5872"/>
    <property type="match status" value="1"/>
</dbReference>